<evidence type="ECO:0000313" key="4">
    <source>
        <dbReference type="Proteomes" id="UP001214441"/>
    </source>
</evidence>
<dbReference type="InterPro" id="IPR029063">
    <property type="entry name" value="SAM-dependent_MTases_sf"/>
</dbReference>
<dbReference type="Proteomes" id="UP001214441">
    <property type="component" value="Unassembled WGS sequence"/>
</dbReference>
<dbReference type="InterPro" id="IPR020803">
    <property type="entry name" value="MeTfrase_dom"/>
</dbReference>
<evidence type="ECO:0000256" key="1">
    <source>
        <dbReference type="ARBA" id="ARBA00022679"/>
    </source>
</evidence>
<evidence type="ECO:0000313" key="3">
    <source>
        <dbReference type="EMBL" id="MDJ1135654.1"/>
    </source>
</evidence>
<keyword evidence="1 3" id="KW-0808">Transferase</keyword>
<dbReference type="SMART" id="SM00828">
    <property type="entry name" value="PKS_MT"/>
    <property type="match status" value="1"/>
</dbReference>
<dbReference type="EMBL" id="JANCPR020000031">
    <property type="protein sequence ID" value="MDJ1135654.1"/>
    <property type="molecule type" value="Genomic_DNA"/>
</dbReference>
<dbReference type="InterPro" id="IPR050723">
    <property type="entry name" value="CFA/CMAS"/>
</dbReference>
<dbReference type="RefSeq" id="WP_274046341.1">
    <property type="nucleotide sequence ID" value="NZ_JANCPR020000031.1"/>
</dbReference>
<dbReference type="PANTHER" id="PTHR43667:SF2">
    <property type="entry name" value="FATTY ACID C-METHYL TRANSFERASE"/>
    <property type="match status" value="1"/>
</dbReference>
<dbReference type="Pfam" id="PF02353">
    <property type="entry name" value="CMAS"/>
    <property type="match status" value="1"/>
</dbReference>
<dbReference type="GO" id="GO:0008168">
    <property type="term" value="F:methyltransferase activity"/>
    <property type="evidence" value="ECO:0007669"/>
    <property type="project" value="UniProtKB-KW"/>
</dbReference>
<organism evidence="3 4">
    <name type="scientific">Streptomyces iconiensis</name>
    <dbReference type="NCBI Taxonomy" id="1384038"/>
    <lineage>
        <taxon>Bacteria</taxon>
        <taxon>Bacillati</taxon>
        <taxon>Actinomycetota</taxon>
        <taxon>Actinomycetes</taxon>
        <taxon>Kitasatosporales</taxon>
        <taxon>Streptomycetaceae</taxon>
        <taxon>Streptomyces</taxon>
    </lineage>
</organism>
<comment type="caution">
    <text evidence="3">The sequence shown here is derived from an EMBL/GenBank/DDBJ whole genome shotgun (WGS) entry which is preliminary data.</text>
</comment>
<dbReference type="Gene3D" id="3.40.50.150">
    <property type="entry name" value="Vaccinia Virus protein VP39"/>
    <property type="match status" value="1"/>
</dbReference>
<keyword evidence="4" id="KW-1185">Reference proteome</keyword>
<keyword evidence="3" id="KW-0489">Methyltransferase</keyword>
<reference evidence="3 4" key="1">
    <citation type="submission" date="2023-05" db="EMBL/GenBank/DDBJ databases">
        <title>Streptantibioticus silvisoli sp. nov., acidotolerant actinomycetes 1 from pine litter.</title>
        <authorList>
            <person name="Swiecimska M."/>
            <person name="Golinska P."/>
            <person name="Sangal V."/>
            <person name="Wachnowicz B."/>
            <person name="Goodfellow M."/>
        </authorList>
    </citation>
    <scope>NUCLEOTIDE SEQUENCE [LARGE SCALE GENOMIC DNA]</scope>
    <source>
        <strain evidence="3 4">DSM 42109</strain>
    </source>
</reference>
<dbReference type="EC" id="2.1.-.-" evidence="3"/>
<sequence length="311" mass="34988">MTHDESAGYRVIGGHQKNHPYLEKVASAYEDSPEDWRKVLGDLLHFQWGVYDHPDSPRPVSLDEAGTRHLERQLQLAGLTAPDRPRMRRVLDLGCGWGATLHQLARAFPECDCLEGVNISRQQLEYSADFVTRHGEKRRVPLYLCDAAEISRLPDPERLYDLVVLRGAITHFPYQLYEVTMAALSARMREGGLLVVSETLYSEEFIAAEPAVPQEDDHLAIGYRKTPEYFAKVLSQSGFAVRDMRVLPSYSDAAHWLLELKSNIETRFPHGTPPPLAAIRDVSVPLSIALLEERVGAYSVIAERRGHGPLP</sequence>
<protein>
    <submittedName>
        <fullName evidence="3">Class I SAM-dependent methyltransferase</fullName>
        <ecNumber evidence="3">2.1.-.-</ecNumber>
    </submittedName>
</protein>
<dbReference type="GO" id="GO:0032259">
    <property type="term" value="P:methylation"/>
    <property type="evidence" value="ECO:0007669"/>
    <property type="project" value="UniProtKB-KW"/>
</dbReference>
<feature type="domain" description="Polyketide synthase-like methyltransferase" evidence="2">
    <location>
        <begin position="54"/>
        <end position="300"/>
    </location>
</feature>
<accession>A0ABT7A3L3</accession>
<evidence type="ECO:0000259" key="2">
    <source>
        <dbReference type="SMART" id="SM00828"/>
    </source>
</evidence>
<dbReference type="SUPFAM" id="SSF53335">
    <property type="entry name" value="S-adenosyl-L-methionine-dependent methyltransferases"/>
    <property type="match status" value="1"/>
</dbReference>
<gene>
    <name evidence="3" type="ORF">NMN56_027615</name>
</gene>
<name>A0ABT7A3L3_9ACTN</name>
<dbReference type="CDD" id="cd02440">
    <property type="entry name" value="AdoMet_MTases"/>
    <property type="match status" value="1"/>
</dbReference>
<proteinExistence type="predicted"/>
<dbReference type="PANTHER" id="PTHR43667">
    <property type="entry name" value="CYCLOPROPANE-FATTY-ACYL-PHOSPHOLIPID SYNTHASE"/>
    <property type="match status" value="1"/>
</dbReference>